<evidence type="ECO:0000313" key="2">
    <source>
        <dbReference type="Proteomes" id="UP001056778"/>
    </source>
</evidence>
<dbReference type="Proteomes" id="UP001056778">
    <property type="component" value="Chromosome 1"/>
</dbReference>
<comment type="caution">
    <text evidence="1">The sequence shown here is derived from an EMBL/GenBank/DDBJ whole genome shotgun (WGS) entry which is preliminary data.</text>
</comment>
<keyword evidence="2" id="KW-1185">Reference proteome</keyword>
<protein>
    <submittedName>
        <fullName evidence="1">Methylosome protein 50</fullName>
    </submittedName>
</protein>
<name>A0ACB9TV29_HOLOL</name>
<gene>
    <name evidence="1" type="ORF">MML48_1g02524</name>
</gene>
<organism evidence="1 2">
    <name type="scientific">Holotrichia oblita</name>
    <name type="common">Chafer beetle</name>
    <dbReference type="NCBI Taxonomy" id="644536"/>
    <lineage>
        <taxon>Eukaryota</taxon>
        <taxon>Metazoa</taxon>
        <taxon>Ecdysozoa</taxon>
        <taxon>Arthropoda</taxon>
        <taxon>Hexapoda</taxon>
        <taxon>Insecta</taxon>
        <taxon>Pterygota</taxon>
        <taxon>Neoptera</taxon>
        <taxon>Endopterygota</taxon>
        <taxon>Coleoptera</taxon>
        <taxon>Polyphaga</taxon>
        <taxon>Scarabaeiformia</taxon>
        <taxon>Scarabaeidae</taxon>
        <taxon>Melolonthinae</taxon>
        <taxon>Holotrichia</taxon>
    </lineage>
</organism>
<proteinExistence type="predicted"/>
<evidence type="ECO:0000313" key="1">
    <source>
        <dbReference type="EMBL" id="KAI4470622.1"/>
    </source>
</evidence>
<dbReference type="EMBL" id="CM043015">
    <property type="protein sequence ID" value="KAI4470622.1"/>
    <property type="molecule type" value="Genomic_DNA"/>
</dbReference>
<reference evidence="1" key="1">
    <citation type="submission" date="2022-04" db="EMBL/GenBank/DDBJ databases">
        <title>Chromosome-scale genome assembly of Holotrichia oblita Faldermann.</title>
        <authorList>
            <person name="Rongchong L."/>
        </authorList>
    </citation>
    <scope>NUCLEOTIDE SEQUENCE</scope>
    <source>
        <strain evidence="1">81SQS9</strain>
    </source>
</reference>
<accession>A0ACB9TV29</accession>
<sequence length="324" mass="36974">MEVSIVYPPNRPLERAMKQSQIPVLHDFLFFIEANLNGEIILGSSNVASTYWQGTIFHYKDYSFTKDNEYNSYFTSNSTITDAKLILDQCMLLAEDNGNLKLLSLPKDERQSMECRYNYDKDDRIVELTVWNNTKIASCTETYINLYDITHGSSIQSNTIFKSYHTDTILSIDANKSDENLFVSASADRKACVWDIRMDVPATVIYNNEFSSLTSIAWSPLNRDCMVVGSEAGDIYLLDIKQPTDVLCSTHCFDGSIYKVCFNHSELLGVTGSISNVLIYNCQNDQLSKCYENVEHNTVLRGLTWYKNNLYSCGFNKKLACYCY</sequence>